<keyword evidence="1" id="KW-0704">Schiff base</keyword>
<reference evidence="3 4" key="1">
    <citation type="submission" date="2018-01" db="EMBL/GenBank/DDBJ databases">
        <title>Draft genome Sequence of streptomyces globosus LZH-48.</title>
        <authorList>
            <person name="Ran K."/>
            <person name="Li Z."/>
            <person name="Wei S."/>
            <person name="Dong R."/>
        </authorList>
    </citation>
    <scope>NUCLEOTIDE SEQUENCE [LARGE SCALE GENOMIC DNA]</scope>
    <source>
        <strain evidence="3 4">LZH-48</strain>
    </source>
</reference>
<dbReference type="EC" id="2.2.1.2" evidence="3"/>
<sequence>MRGILDTPSPDGFRRVERRPRVLCVVSQGAGALLRQLVSEGVSPWLSVQDPAEFDTGIRYPVLGGHFHNACAPAGTSPAQAARACDALLPVFGDSGGTAGLVSVPVPDRRAGGGTALVAAARTVHEKVGRRNAVVRLPASPDGIRALADLLAEGIGVHASLVFSGGRCAEVLDAYVAGLERALAAGRPLGAAPLVVSFPVGRFDREVGARLDALGVPADAEVRGAAGLAVARRMYRVREERLSGDWWRVLRANGALQPRLLWGPGADGGVGALVGWNTALALSVETLEAAALAPALTGDTLLNADAEAACALRALERLGVSVPDVAAVLEAAELHRLRHGRPVRRGSVPAASPGSGSSSGPAAEQP</sequence>
<feature type="compositionally biased region" description="Low complexity" evidence="2">
    <location>
        <begin position="346"/>
        <end position="366"/>
    </location>
</feature>
<name>A0A344TTY1_9ACTN</name>
<dbReference type="AlphaFoldDB" id="A0A344TTY1"/>
<accession>A0A344TTY1</accession>
<dbReference type="InterPro" id="IPR013785">
    <property type="entry name" value="Aldolase_TIM"/>
</dbReference>
<evidence type="ECO:0000256" key="2">
    <source>
        <dbReference type="SAM" id="MobiDB-lite"/>
    </source>
</evidence>
<evidence type="ECO:0000313" key="4">
    <source>
        <dbReference type="Proteomes" id="UP000252004"/>
    </source>
</evidence>
<dbReference type="Gene3D" id="3.20.20.70">
    <property type="entry name" value="Aldolase class I"/>
    <property type="match status" value="1"/>
</dbReference>
<keyword evidence="3" id="KW-0808">Transferase</keyword>
<dbReference type="PANTHER" id="PTHR10683:SF31">
    <property type="entry name" value="TRANSALDOLASE"/>
    <property type="match status" value="1"/>
</dbReference>
<gene>
    <name evidence="3" type="ORF">C0216_00410</name>
</gene>
<evidence type="ECO:0000256" key="1">
    <source>
        <dbReference type="ARBA" id="ARBA00023270"/>
    </source>
</evidence>
<keyword evidence="4" id="KW-1185">Reference proteome</keyword>
<dbReference type="EMBL" id="CP030862">
    <property type="protein sequence ID" value="AXE22102.1"/>
    <property type="molecule type" value="Genomic_DNA"/>
</dbReference>
<dbReference type="Proteomes" id="UP000252004">
    <property type="component" value="Chromosome"/>
</dbReference>
<organism evidence="3 4">
    <name type="scientific">Streptomyces globosus</name>
    <dbReference type="NCBI Taxonomy" id="68209"/>
    <lineage>
        <taxon>Bacteria</taxon>
        <taxon>Bacillati</taxon>
        <taxon>Actinomycetota</taxon>
        <taxon>Actinomycetes</taxon>
        <taxon>Kitasatosporales</taxon>
        <taxon>Streptomycetaceae</taxon>
        <taxon>Streptomyces</taxon>
    </lineage>
</organism>
<feature type="region of interest" description="Disordered" evidence="2">
    <location>
        <begin position="340"/>
        <end position="366"/>
    </location>
</feature>
<protein>
    <submittedName>
        <fullName evidence="3">Transaldolase</fullName>
        <ecNumber evidence="3">2.2.1.2</ecNumber>
    </submittedName>
</protein>
<dbReference type="InterPro" id="IPR001585">
    <property type="entry name" value="TAL/FSA"/>
</dbReference>
<evidence type="ECO:0000313" key="3">
    <source>
        <dbReference type="EMBL" id="AXE22102.1"/>
    </source>
</evidence>
<dbReference type="KEGG" id="sgz:C0216_00410"/>
<dbReference type="GO" id="GO:0004801">
    <property type="term" value="F:transaldolase activity"/>
    <property type="evidence" value="ECO:0007669"/>
    <property type="project" value="UniProtKB-EC"/>
</dbReference>
<dbReference type="SUPFAM" id="SSF51569">
    <property type="entry name" value="Aldolase"/>
    <property type="match status" value="1"/>
</dbReference>
<dbReference type="OrthoDB" id="4334764at2"/>
<dbReference type="GO" id="GO:0005975">
    <property type="term" value="P:carbohydrate metabolic process"/>
    <property type="evidence" value="ECO:0007669"/>
    <property type="project" value="InterPro"/>
</dbReference>
<dbReference type="PANTHER" id="PTHR10683">
    <property type="entry name" value="TRANSALDOLASE"/>
    <property type="match status" value="1"/>
</dbReference>
<dbReference type="Pfam" id="PF00923">
    <property type="entry name" value="TAL_FSA"/>
    <property type="match status" value="1"/>
</dbReference>
<proteinExistence type="predicted"/>